<sequence length="80" mass="8222">MAGTDASRPDPPTRGPTVAINPIELQKHLSGLDYPASKDAIVKKAEESGADSDTLDALQGIADKEYDAPTAINAAVSDAS</sequence>
<accession>B0RIW5</accession>
<evidence type="ECO:0000313" key="2">
    <source>
        <dbReference type="Proteomes" id="UP000001318"/>
    </source>
</evidence>
<name>B0RIW5_CLASE</name>
<dbReference type="KEGG" id="cms:CMS2680"/>
<dbReference type="Proteomes" id="UP000001318">
    <property type="component" value="Chromosome"/>
</dbReference>
<dbReference type="InterPro" id="IPR021527">
    <property type="entry name" value="DUF2795"/>
</dbReference>
<dbReference type="eggNOG" id="ENOG5032BDG">
    <property type="taxonomic scope" value="Bacteria"/>
</dbReference>
<proteinExistence type="predicted"/>
<gene>
    <name evidence="1" type="ordered locus">CMS2680</name>
</gene>
<evidence type="ECO:0000313" key="1">
    <source>
        <dbReference type="EMBL" id="CAQ02752.1"/>
    </source>
</evidence>
<evidence type="ECO:0008006" key="3">
    <source>
        <dbReference type="Google" id="ProtNLM"/>
    </source>
</evidence>
<dbReference type="STRING" id="31964.CMS2680"/>
<dbReference type="Pfam" id="PF11387">
    <property type="entry name" value="DUF2795"/>
    <property type="match status" value="1"/>
</dbReference>
<dbReference type="AlphaFoldDB" id="B0RIW5"/>
<organism evidence="1 2">
    <name type="scientific">Clavibacter sepedonicus</name>
    <name type="common">Clavibacter michiganensis subsp. sepedonicus</name>
    <dbReference type="NCBI Taxonomy" id="31964"/>
    <lineage>
        <taxon>Bacteria</taxon>
        <taxon>Bacillati</taxon>
        <taxon>Actinomycetota</taxon>
        <taxon>Actinomycetes</taxon>
        <taxon>Micrococcales</taxon>
        <taxon>Microbacteriaceae</taxon>
        <taxon>Clavibacter</taxon>
    </lineage>
</organism>
<keyword evidence="2" id="KW-1185">Reference proteome</keyword>
<protein>
    <recommendedName>
        <fullName evidence="3">DUF2795 domain-containing protein</fullName>
    </recommendedName>
</protein>
<dbReference type="HOGENOM" id="CLU_159338_3_0_11"/>
<reference evidence="1 2" key="1">
    <citation type="journal article" date="2008" name="J. Bacteriol.">
        <title>Genome of the actinomycete plant pathogen Clavibacter michiganensis subsp. sepedonicus suggests recent niche adaptation.</title>
        <authorList>
            <person name="Bentley S.D."/>
            <person name="Corton C."/>
            <person name="Brown S.E."/>
            <person name="Barron A."/>
            <person name="Clark L."/>
            <person name="Doggett J."/>
            <person name="Harris B."/>
            <person name="Ormond D."/>
            <person name="Quail M.A."/>
            <person name="May G."/>
            <person name="Francis D."/>
            <person name="Knudson D."/>
            <person name="Parkhill J."/>
            <person name="Ishimaru C.A."/>
        </authorList>
    </citation>
    <scope>NUCLEOTIDE SEQUENCE [LARGE SCALE GENOMIC DNA]</scope>
    <source>
        <strain evidence="2">ATCC 33113 / DSM 20744 / JCM 9667 / LMG 2889 / ICMP 2535 / C-1</strain>
    </source>
</reference>
<dbReference type="EMBL" id="AM849034">
    <property type="protein sequence ID" value="CAQ02752.1"/>
    <property type="molecule type" value="Genomic_DNA"/>
</dbReference>